<name>A0A8S2YNZ7_9BILA</name>
<organism evidence="2 3">
    <name type="scientific">Rotaria magnacalcarata</name>
    <dbReference type="NCBI Taxonomy" id="392030"/>
    <lineage>
        <taxon>Eukaryota</taxon>
        <taxon>Metazoa</taxon>
        <taxon>Spiralia</taxon>
        <taxon>Gnathifera</taxon>
        <taxon>Rotifera</taxon>
        <taxon>Eurotatoria</taxon>
        <taxon>Bdelloidea</taxon>
        <taxon>Philodinida</taxon>
        <taxon>Philodinidae</taxon>
        <taxon>Rotaria</taxon>
    </lineage>
</organism>
<dbReference type="AlphaFoldDB" id="A0A8S2YNZ7"/>
<evidence type="ECO:0000313" key="2">
    <source>
        <dbReference type="EMBL" id="CAF4574952.1"/>
    </source>
</evidence>
<proteinExistence type="predicted"/>
<feature type="compositionally biased region" description="Basic and acidic residues" evidence="1">
    <location>
        <begin position="7"/>
        <end position="24"/>
    </location>
</feature>
<dbReference type="Proteomes" id="UP000681720">
    <property type="component" value="Unassembled WGS sequence"/>
</dbReference>
<gene>
    <name evidence="2" type="ORF">GIL414_LOCUS37840</name>
</gene>
<protein>
    <submittedName>
        <fullName evidence="2">Uncharacterized protein</fullName>
    </submittedName>
</protein>
<reference evidence="2" key="1">
    <citation type="submission" date="2021-02" db="EMBL/GenBank/DDBJ databases">
        <authorList>
            <person name="Nowell W R."/>
        </authorList>
    </citation>
    <scope>NUCLEOTIDE SEQUENCE</scope>
</reference>
<comment type="caution">
    <text evidence="2">The sequence shown here is derived from an EMBL/GenBank/DDBJ whole genome shotgun (WGS) entry which is preliminary data.</text>
</comment>
<accession>A0A8S2YNZ7</accession>
<evidence type="ECO:0000313" key="3">
    <source>
        <dbReference type="Proteomes" id="UP000681720"/>
    </source>
</evidence>
<feature type="non-terminal residue" evidence="2">
    <location>
        <position position="57"/>
    </location>
</feature>
<feature type="region of interest" description="Disordered" evidence="1">
    <location>
        <begin position="1"/>
        <end position="24"/>
    </location>
</feature>
<sequence length="57" mass="6428">MPDYLGDDQRKTKQKDDKDDEKPIKALDEAEIALLKSYGAGPYDKAIKQTEEDVQTA</sequence>
<dbReference type="EMBL" id="CAJOBJ010098308">
    <property type="protein sequence ID" value="CAF4574952.1"/>
    <property type="molecule type" value="Genomic_DNA"/>
</dbReference>
<evidence type="ECO:0000256" key="1">
    <source>
        <dbReference type="SAM" id="MobiDB-lite"/>
    </source>
</evidence>